<dbReference type="PANTHER" id="PTHR34136:SF1">
    <property type="entry name" value="UDP-N-ACETYL-D-MANNOSAMINURONIC ACID TRANSFERASE"/>
    <property type="match status" value="1"/>
</dbReference>
<proteinExistence type="predicted"/>
<dbReference type="EMBL" id="JAUSVS010000012">
    <property type="protein sequence ID" value="MDQ0466603.1"/>
    <property type="molecule type" value="Genomic_DNA"/>
</dbReference>
<dbReference type="RefSeq" id="WP_307352729.1">
    <property type="nucleotide sequence ID" value="NZ_JAUSVS010000012.1"/>
</dbReference>
<keyword evidence="4" id="KW-1185">Reference proteome</keyword>
<dbReference type="EC" id="2.4.1.187" evidence="3"/>
<keyword evidence="2 3" id="KW-0808">Transferase</keyword>
<comment type="caution">
    <text evidence="3">The sequence shown here is derived from an EMBL/GenBank/DDBJ whole genome shotgun (WGS) entry which is preliminary data.</text>
</comment>
<name>A0ABU0IZL0_9CAUL</name>
<evidence type="ECO:0000313" key="3">
    <source>
        <dbReference type="EMBL" id="MDQ0466603.1"/>
    </source>
</evidence>
<organism evidence="3 4">
    <name type="scientific">Caulobacter ginsengisoli</name>
    <dbReference type="NCBI Taxonomy" id="400775"/>
    <lineage>
        <taxon>Bacteria</taxon>
        <taxon>Pseudomonadati</taxon>
        <taxon>Pseudomonadota</taxon>
        <taxon>Alphaproteobacteria</taxon>
        <taxon>Caulobacterales</taxon>
        <taxon>Caulobacteraceae</taxon>
        <taxon>Caulobacter</taxon>
    </lineage>
</organism>
<reference evidence="3 4" key="1">
    <citation type="submission" date="2023-07" db="EMBL/GenBank/DDBJ databases">
        <title>Genomic Encyclopedia of Type Strains, Phase IV (KMG-IV): sequencing the most valuable type-strain genomes for metagenomic binning, comparative biology and taxonomic classification.</title>
        <authorList>
            <person name="Goeker M."/>
        </authorList>
    </citation>
    <scope>NUCLEOTIDE SEQUENCE [LARGE SCALE GENOMIC DNA]</scope>
    <source>
        <strain evidence="3 4">DSM 18695</strain>
    </source>
</reference>
<dbReference type="NCBIfam" id="TIGR00696">
    <property type="entry name" value="wecG_tagA_cpsF"/>
    <property type="match status" value="1"/>
</dbReference>
<dbReference type="GO" id="GO:0047244">
    <property type="term" value="F:N-acetylglucosaminyldiphosphoundecaprenol N-acetyl-beta-D-mannosaminyltransferase activity"/>
    <property type="evidence" value="ECO:0007669"/>
    <property type="project" value="UniProtKB-EC"/>
</dbReference>
<dbReference type="Pfam" id="PF03808">
    <property type="entry name" value="Glyco_tran_WecG"/>
    <property type="match status" value="1"/>
</dbReference>
<dbReference type="CDD" id="cd06533">
    <property type="entry name" value="Glyco_transf_WecG_TagA"/>
    <property type="match status" value="1"/>
</dbReference>
<protein>
    <submittedName>
        <fullName evidence="3">N-acetylglucosaminyldiphosphoundecaprenol N-acetyl-beta-D-mannosaminyltransferase</fullName>
        <ecNumber evidence="3">2.4.1.187</ecNumber>
    </submittedName>
</protein>
<dbReference type="Proteomes" id="UP001228905">
    <property type="component" value="Unassembled WGS sequence"/>
</dbReference>
<evidence type="ECO:0000256" key="2">
    <source>
        <dbReference type="ARBA" id="ARBA00022679"/>
    </source>
</evidence>
<accession>A0ABU0IZL0</accession>
<sequence length="263" mass="28939">MTSQTAQNSTSVSTGRLRLLGGEVDAVTPAEMLTAAEIFLEGGGTAVIANHNAHSLFLLPRAPGLKAFFDDAELVQIDSLPMILWARLLGLPVSRGHRSTYLDWRESFWAKARDNNWRVFHLGGAPGVGDKAWAAITDRWPGVNLAVHHGYFDQSGAENEAVLKAIAKFDPDIILVGMGMPLQEGWIAANRDRVSRGVFFPVGAAFDYEAGVQTAAPRWTGRLGVEWLYRLASQPKRLAWRYLVEPWFLAPAMLADLNAAMKR</sequence>
<dbReference type="InterPro" id="IPR004629">
    <property type="entry name" value="WecG_TagA_CpsF"/>
</dbReference>
<keyword evidence="1 3" id="KW-0328">Glycosyltransferase</keyword>
<evidence type="ECO:0000256" key="1">
    <source>
        <dbReference type="ARBA" id="ARBA00022676"/>
    </source>
</evidence>
<gene>
    <name evidence="3" type="ORF">QO010_004398</name>
</gene>
<dbReference type="PANTHER" id="PTHR34136">
    <property type="match status" value="1"/>
</dbReference>
<evidence type="ECO:0000313" key="4">
    <source>
        <dbReference type="Proteomes" id="UP001228905"/>
    </source>
</evidence>